<sequence>MKDIDVHFDALDDCRTAAKKLMGKFGALAETYPAQSTDSSIFGKLTSSSALAAAVDGIEKTVDSEMGNVQSKLDGVEHALGTVWETLRNVKYPSVNSS</sequence>
<reference evidence="1 2" key="1">
    <citation type="submission" date="2017-05" db="EMBL/GenBank/DDBJ databases">
        <title>Biotechnological potential of actinobacteria isolated from South African environments.</title>
        <authorList>
            <person name="Le Roes-Hill M."/>
            <person name="Prins A."/>
            <person name="Durrell K.A."/>
        </authorList>
    </citation>
    <scope>NUCLEOTIDE SEQUENCE [LARGE SCALE GENOMIC DNA]</scope>
    <source>
        <strain evidence="1">M26</strain>
    </source>
</reference>
<dbReference type="Proteomes" id="UP000194761">
    <property type="component" value="Unassembled WGS sequence"/>
</dbReference>
<organism evidence="1 2">
    <name type="scientific">Streptosporangium minutum</name>
    <dbReference type="NCBI Taxonomy" id="569862"/>
    <lineage>
        <taxon>Bacteria</taxon>
        <taxon>Bacillati</taxon>
        <taxon>Actinomycetota</taxon>
        <taxon>Actinomycetes</taxon>
        <taxon>Streptosporangiales</taxon>
        <taxon>Streptosporangiaceae</taxon>
        <taxon>Streptosporangium</taxon>
    </lineage>
</organism>
<dbReference type="RefSeq" id="WP_086579153.1">
    <property type="nucleotide sequence ID" value="NZ_NGFP01000496.1"/>
</dbReference>
<dbReference type="EMBL" id="NGFP01000496">
    <property type="protein sequence ID" value="OUC76148.1"/>
    <property type="molecule type" value="Genomic_DNA"/>
</dbReference>
<dbReference type="AlphaFoldDB" id="A0A2C9ZI43"/>
<protein>
    <recommendedName>
        <fullName evidence="3">ESX-1 secretion-associated protein</fullName>
    </recommendedName>
</protein>
<evidence type="ECO:0000313" key="2">
    <source>
        <dbReference type="Proteomes" id="UP000194761"/>
    </source>
</evidence>
<name>A0A2C9ZI43_9ACTN</name>
<keyword evidence="2" id="KW-1185">Reference proteome</keyword>
<evidence type="ECO:0008006" key="3">
    <source>
        <dbReference type="Google" id="ProtNLM"/>
    </source>
</evidence>
<evidence type="ECO:0000313" key="1">
    <source>
        <dbReference type="EMBL" id="OUC76148.1"/>
    </source>
</evidence>
<proteinExistence type="predicted"/>
<accession>A0A2C9ZI43</accession>
<gene>
    <name evidence="1" type="ORF">CA984_43965</name>
</gene>
<comment type="caution">
    <text evidence="1">The sequence shown here is derived from an EMBL/GenBank/DDBJ whole genome shotgun (WGS) entry which is preliminary data.</text>
</comment>